<evidence type="ECO:0000256" key="3">
    <source>
        <dbReference type="ARBA" id="ARBA00022490"/>
    </source>
</evidence>
<keyword evidence="5" id="KW-0433">Leucine-rich repeat</keyword>
<name>A0A8J6KLD2_MICOH</name>
<comment type="similarity">
    <text evidence="2">Belongs to the NLRP family.</text>
</comment>
<evidence type="ECO:0000259" key="14">
    <source>
        <dbReference type="PROSITE" id="PS50837"/>
    </source>
</evidence>
<dbReference type="GO" id="GO:0005829">
    <property type="term" value="C:cytosol"/>
    <property type="evidence" value="ECO:0007669"/>
    <property type="project" value="UniProtKB-ARBA"/>
</dbReference>
<dbReference type="Gene3D" id="1.10.533.20">
    <property type="match status" value="1"/>
</dbReference>
<keyword evidence="4" id="KW-0399">Innate immunity</keyword>
<dbReference type="GO" id="GO:0045944">
    <property type="term" value="P:positive regulation of transcription by RNA polymerase II"/>
    <property type="evidence" value="ECO:0007669"/>
    <property type="project" value="TreeGrafter"/>
</dbReference>
<dbReference type="Gene3D" id="3.80.10.10">
    <property type="entry name" value="Ribonuclease Inhibitor"/>
    <property type="match status" value="1"/>
</dbReference>
<feature type="region of interest" description="Disordered" evidence="13">
    <location>
        <begin position="118"/>
        <end position="148"/>
    </location>
</feature>
<evidence type="ECO:0000256" key="5">
    <source>
        <dbReference type="ARBA" id="ARBA00022614"/>
    </source>
</evidence>
<dbReference type="FunFam" id="3.40.50.300:FF:001114">
    <property type="entry name" value="NLR family CARD domain containing 5"/>
    <property type="match status" value="1"/>
</dbReference>
<dbReference type="InterPro" id="IPR007111">
    <property type="entry name" value="NACHT_NTPase"/>
</dbReference>
<dbReference type="Proteomes" id="UP000710432">
    <property type="component" value="Unassembled WGS sequence"/>
</dbReference>
<dbReference type="FunFam" id="1.10.533.20:FF:000001">
    <property type="entry name" value="NLR family CARD domain containing 5"/>
    <property type="match status" value="1"/>
</dbReference>
<keyword evidence="6" id="KW-0677">Repeat</keyword>
<comment type="subcellular location">
    <subcellularLocation>
        <location evidence="1">Cytoplasm</location>
    </subcellularLocation>
</comment>
<dbReference type="SUPFAM" id="SSF52540">
    <property type="entry name" value="P-loop containing nucleoside triphosphate hydrolases"/>
    <property type="match status" value="1"/>
</dbReference>
<comment type="function">
    <text evidence="10">Probable regulator of the NF-kappa-B and type I interferon signaling pathways. May also regulate the type II interferon signaling pathway. Plays a role in homeostatic control of innate immunity and in antiviral defense mechanisms.</text>
</comment>
<keyword evidence="7" id="KW-0547">Nucleotide-binding</keyword>
<dbReference type="InterPro" id="IPR041267">
    <property type="entry name" value="NLRP_HD2"/>
</dbReference>
<keyword evidence="8" id="KW-0067">ATP-binding</keyword>
<dbReference type="Gene3D" id="3.40.50.300">
    <property type="entry name" value="P-loop containing nucleotide triphosphate hydrolases"/>
    <property type="match status" value="1"/>
</dbReference>
<dbReference type="InterPro" id="IPR041210">
    <property type="entry name" value="NLRC5_atypical_Card"/>
</dbReference>
<dbReference type="PANTHER" id="PTHR47189">
    <property type="entry name" value="MHC CLASS II TRANSACTIVATOR"/>
    <property type="match status" value="1"/>
</dbReference>
<sequence length="875" mass="97430">MWPHQRQMLLGILPGQPLMDSESLRLNTENLWTRLVSLLSKNSEWLRAKVRFYLHTVDPEGSKALDPESIDVQLRRLHTQSLATWESFIHSLCMELDVPLELEVQLRSIWGPKDEFSKQLGAGEDSHPEPPLHHGVKRPFQSYGSSPRRKHCRKQQLELAEKYLKLLKTSAQQYHGGECPGARRTHASPQVYIPPILQWSRGTAPLNVQEGATKEDPEATDDTDVSFQDLFNFKAPKGPRVTVLLGKAGMGKTTLAHRLCWRWADGQLDSFRAMFLFEFRRLNMITHSLTLPQLLFDQYLSPESDPDAVFQYLEENAHQVLLIFDGLDETLHASSTGADKKGSAIALFSNLCRGTLLPGCWVLATSRPGKLPACVPTEAAMVYMWGFDGQRIEKYVSHFFSDLLLQELALAEMRANERLRGMCAVPALCRVACFCLGRLLPGSPPGQSTALPPTVTQLFLQMVETFSPHGTLPATSLLGLGKVALRRLDIGKVIFSVEKDISPSLMAFGAAHSLLTSFCIRTSPEHQEIGYAFAHLSLQEFFAALYLMASDTVDKETLTYYVTLNSHWVLRTKARLGISDHLPTFLAGLASHNCRAFLCHLAQQEEAWVSSRQAAVVQVLRKLASQKLTGPKMIELYHCVAETQELELAQFTAQNLPFQLSFHNLPLTRADLAALANILEHRVAPIHLDFDDCPLEPHCPEALVGCGQVENLSFKSRKCGDAFAEALGRSLPTMGSLKILGLTGSKITAQGIRHLVQALPLCFQLEEVSLHDNQLKDPEVMSLVELLPCLPKLQKLDLSRNSVSVSALLSAVKVAIMCPTVRKLQVGESDFIFLLSPITETAVQQSGLQRCQLRVHDAETLVELLQKSPCLEEVE</sequence>
<dbReference type="GO" id="GO:0005524">
    <property type="term" value="F:ATP binding"/>
    <property type="evidence" value="ECO:0007669"/>
    <property type="project" value="UniProtKB-KW"/>
</dbReference>
<accession>A0A8J6KLD2</accession>
<comment type="caution">
    <text evidence="15">The sequence shown here is derived from an EMBL/GenBank/DDBJ whole genome shotgun (WGS) entry which is preliminary data.</text>
</comment>
<evidence type="ECO:0000256" key="13">
    <source>
        <dbReference type="SAM" id="MobiDB-lite"/>
    </source>
</evidence>
<feature type="domain" description="NACHT" evidence="14">
    <location>
        <begin position="240"/>
        <end position="369"/>
    </location>
</feature>
<dbReference type="InterPro" id="IPR027417">
    <property type="entry name" value="P-loop_NTPase"/>
</dbReference>
<keyword evidence="3" id="KW-0963">Cytoplasm</keyword>
<reference evidence="15" key="1">
    <citation type="submission" date="2020-03" db="EMBL/GenBank/DDBJ databases">
        <title>Studies in the Genomics of Life Span.</title>
        <authorList>
            <person name="Glass D."/>
        </authorList>
    </citation>
    <scope>NUCLEOTIDE SEQUENCE</scope>
    <source>
        <strain evidence="15">LTLLF</strain>
        <tissue evidence="15">Muscle</tissue>
    </source>
</reference>
<dbReference type="GO" id="GO:0045348">
    <property type="term" value="P:positive regulation of MHC class II biosynthetic process"/>
    <property type="evidence" value="ECO:0007669"/>
    <property type="project" value="TreeGrafter"/>
</dbReference>
<gene>
    <name evidence="15" type="ORF">LTLLF_195850</name>
</gene>
<organism evidence="15 16">
    <name type="scientific">Microtus ochrogaster</name>
    <name type="common">Prairie vole</name>
    <dbReference type="NCBI Taxonomy" id="79684"/>
    <lineage>
        <taxon>Eukaryota</taxon>
        <taxon>Metazoa</taxon>
        <taxon>Chordata</taxon>
        <taxon>Craniata</taxon>
        <taxon>Vertebrata</taxon>
        <taxon>Euteleostomi</taxon>
        <taxon>Mammalia</taxon>
        <taxon>Eutheria</taxon>
        <taxon>Euarchontoglires</taxon>
        <taxon>Glires</taxon>
        <taxon>Rodentia</taxon>
        <taxon>Myomorpha</taxon>
        <taxon>Muroidea</taxon>
        <taxon>Cricetidae</taxon>
        <taxon>Arvicolinae</taxon>
        <taxon>Microtus</taxon>
    </lineage>
</organism>
<dbReference type="GO" id="GO:0060339">
    <property type="term" value="P:negative regulation of type I interferon-mediated signaling pathway"/>
    <property type="evidence" value="ECO:0007669"/>
    <property type="project" value="UniProtKB-ARBA"/>
</dbReference>
<evidence type="ECO:0000256" key="8">
    <source>
        <dbReference type="ARBA" id="ARBA00022840"/>
    </source>
</evidence>
<dbReference type="GO" id="GO:0045087">
    <property type="term" value="P:innate immune response"/>
    <property type="evidence" value="ECO:0007669"/>
    <property type="project" value="UniProtKB-KW"/>
</dbReference>
<evidence type="ECO:0000256" key="12">
    <source>
        <dbReference type="ARBA" id="ARBA00069671"/>
    </source>
</evidence>
<dbReference type="EMBL" id="JAATJU010026499">
    <property type="protein sequence ID" value="KAH0501638.1"/>
    <property type="molecule type" value="Genomic_DNA"/>
</dbReference>
<proteinExistence type="inferred from homology"/>
<evidence type="ECO:0000256" key="10">
    <source>
        <dbReference type="ARBA" id="ARBA00058498"/>
    </source>
</evidence>
<dbReference type="GO" id="GO:0005634">
    <property type="term" value="C:nucleus"/>
    <property type="evidence" value="ECO:0007669"/>
    <property type="project" value="UniProtKB-ARBA"/>
</dbReference>
<dbReference type="InterPro" id="IPR032675">
    <property type="entry name" value="LRR_dom_sf"/>
</dbReference>
<keyword evidence="9" id="KW-0391">Immunity</keyword>
<dbReference type="FunFam" id="3.80.10.10:FF:000255">
    <property type="entry name" value="NLR family CARD domain containing 5"/>
    <property type="match status" value="1"/>
</dbReference>
<dbReference type="Pfam" id="PF18461">
    <property type="entry name" value="Atypical_Card"/>
    <property type="match status" value="1"/>
</dbReference>
<evidence type="ECO:0000256" key="2">
    <source>
        <dbReference type="ARBA" id="ARBA00008665"/>
    </source>
</evidence>
<comment type="subunit">
    <text evidence="11">Interacts with CHUK and IKBKB; prevents CHUK and IKBKB phosphorylation and inhibits their kinase activity. Interacts with RIGI and IFIH1; blocks the interaction of MAVS to RIGI.</text>
</comment>
<evidence type="ECO:0000256" key="1">
    <source>
        <dbReference type="ARBA" id="ARBA00004496"/>
    </source>
</evidence>
<evidence type="ECO:0000256" key="9">
    <source>
        <dbReference type="ARBA" id="ARBA00022859"/>
    </source>
</evidence>
<dbReference type="PANTHER" id="PTHR47189:SF1">
    <property type="entry name" value="MHC CLASS II TRANSACTIVATOR"/>
    <property type="match status" value="1"/>
</dbReference>
<evidence type="ECO:0000256" key="6">
    <source>
        <dbReference type="ARBA" id="ARBA00022737"/>
    </source>
</evidence>
<dbReference type="Pfam" id="PF05729">
    <property type="entry name" value="NACHT"/>
    <property type="match status" value="1"/>
</dbReference>
<protein>
    <recommendedName>
        <fullName evidence="12">Protein NLRC5</fullName>
    </recommendedName>
</protein>
<evidence type="ECO:0000256" key="11">
    <source>
        <dbReference type="ARBA" id="ARBA00065834"/>
    </source>
</evidence>
<dbReference type="Pfam" id="PF17776">
    <property type="entry name" value="NLRC4_HD2"/>
    <property type="match status" value="1"/>
</dbReference>
<evidence type="ECO:0000256" key="7">
    <source>
        <dbReference type="ARBA" id="ARBA00022741"/>
    </source>
</evidence>
<dbReference type="PROSITE" id="PS50837">
    <property type="entry name" value="NACHT"/>
    <property type="match status" value="1"/>
</dbReference>
<dbReference type="GO" id="GO:0045345">
    <property type="term" value="P:positive regulation of MHC class I biosynthetic process"/>
    <property type="evidence" value="ECO:0007669"/>
    <property type="project" value="TreeGrafter"/>
</dbReference>
<evidence type="ECO:0000313" key="15">
    <source>
        <dbReference type="EMBL" id="KAH0501638.1"/>
    </source>
</evidence>
<dbReference type="SUPFAM" id="SSF52047">
    <property type="entry name" value="RNI-like"/>
    <property type="match status" value="1"/>
</dbReference>
<evidence type="ECO:0000256" key="4">
    <source>
        <dbReference type="ARBA" id="ARBA00022588"/>
    </source>
</evidence>
<evidence type="ECO:0000313" key="16">
    <source>
        <dbReference type="Proteomes" id="UP000710432"/>
    </source>
</evidence>
<dbReference type="AlphaFoldDB" id="A0A8J6KLD2"/>